<sequence>MESALPGLQAAAVLPLTDHLLEEILVRISAPADLVRASAACKAFHRLTTDPAFLRRYRSLHPPYLLGFVSYQRFMAAEAPRPEAPAARAVARAIDFSRDQLPDRGPRGWFRCDLRDGRELLMSAVYEGRPVLPALAVRDPLARVYTLLPPVRYQATYSPLS</sequence>
<accession>A0AAV5BMV2</accession>
<keyword evidence="2" id="KW-1185">Reference proteome</keyword>
<reference evidence="1" key="2">
    <citation type="submission" date="2021-12" db="EMBL/GenBank/DDBJ databases">
        <title>Resequencing data analysis of finger millet.</title>
        <authorList>
            <person name="Hatakeyama M."/>
            <person name="Aluri S."/>
            <person name="Balachadran M.T."/>
            <person name="Sivarajan S.R."/>
            <person name="Poveda L."/>
            <person name="Shimizu-Inatsugi R."/>
            <person name="Schlapbach R."/>
            <person name="Sreeman S.M."/>
            <person name="Shimizu K.K."/>
        </authorList>
    </citation>
    <scope>NUCLEOTIDE SEQUENCE</scope>
</reference>
<evidence type="ECO:0000313" key="1">
    <source>
        <dbReference type="EMBL" id="GJM87734.1"/>
    </source>
</evidence>
<comment type="caution">
    <text evidence="1">The sequence shown here is derived from an EMBL/GenBank/DDBJ whole genome shotgun (WGS) entry which is preliminary data.</text>
</comment>
<evidence type="ECO:0008006" key="3">
    <source>
        <dbReference type="Google" id="ProtNLM"/>
    </source>
</evidence>
<dbReference type="EMBL" id="BQKI01000002">
    <property type="protein sequence ID" value="GJM87734.1"/>
    <property type="molecule type" value="Genomic_DNA"/>
</dbReference>
<evidence type="ECO:0000313" key="2">
    <source>
        <dbReference type="Proteomes" id="UP001054889"/>
    </source>
</evidence>
<dbReference type="InterPro" id="IPR036047">
    <property type="entry name" value="F-box-like_dom_sf"/>
</dbReference>
<organism evidence="1 2">
    <name type="scientific">Eleusine coracana subsp. coracana</name>
    <dbReference type="NCBI Taxonomy" id="191504"/>
    <lineage>
        <taxon>Eukaryota</taxon>
        <taxon>Viridiplantae</taxon>
        <taxon>Streptophyta</taxon>
        <taxon>Embryophyta</taxon>
        <taxon>Tracheophyta</taxon>
        <taxon>Spermatophyta</taxon>
        <taxon>Magnoliopsida</taxon>
        <taxon>Liliopsida</taxon>
        <taxon>Poales</taxon>
        <taxon>Poaceae</taxon>
        <taxon>PACMAD clade</taxon>
        <taxon>Chloridoideae</taxon>
        <taxon>Cynodonteae</taxon>
        <taxon>Eleusininae</taxon>
        <taxon>Eleusine</taxon>
    </lineage>
</organism>
<dbReference type="SUPFAM" id="SSF81383">
    <property type="entry name" value="F-box domain"/>
    <property type="match status" value="1"/>
</dbReference>
<dbReference type="Proteomes" id="UP001054889">
    <property type="component" value="Unassembled WGS sequence"/>
</dbReference>
<protein>
    <recommendedName>
        <fullName evidence="3">F-box domain-containing protein</fullName>
    </recommendedName>
</protein>
<dbReference type="AlphaFoldDB" id="A0AAV5BMV2"/>
<reference evidence="1" key="1">
    <citation type="journal article" date="2018" name="DNA Res.">
        <title>Multiple hybrid de novo genome assembly of finger millet, an orphan allotetraploid crop.</title>
        <authorList>
            <person name="Hatakeyama M."/>
            <person name="Aluri S."/>
            <person name="Balachadran M.T."/>
            <person name="Sivarajan S.R."/>
            <person name="Patrignani A."/>
            <person name="Gruter S."/>
            <person name="Poveda L."/>
            <person name="Shimizu-Inatsugi R."/>
            <person name="Baeten J."/>
            <person name="Francoijs K.J."/>
            <person name="Nataraja K.N."/>
            <person name="Reddy Y.A.N."/>
            <person name="Phadnis S."/>
            <person name="Ravikumar R.L."/>
            <person name="Schlapbach R."/>
            <person name="Sreeman S.M."/>
            <person name="Shimizu K.K."/>
        </authorList>
    </citation>
    <scope>NUCLEOTIDE SEQUENCE</scope>
</reference>
<dbReference type="PANTHER" id="PTHR31264:SF3">
    <property type="entry name" value="OS07G0554100 PROTEIN"/>
    <property type="match status" value="1"/>
</dbReference>
<proteinExistence type="predicted"/>
<dbReference type="PANTHER" id="PTHR31264">
    <property type="entry name" value="OS07G0554500 PROTEIN-RELATED"/>
    <property type="match status" value="1"/>
</dbReference>
<name>A0AAV5BMV2_ELECO</name>
<gene>
    <name evidence="1" type="primary">ga03719</name>
    <name evidence="1" type="ORF">PR202_ga03719</name>
</gene>